<organism evidence="1 2">
    <name type="scientific">Prescottella agglutinans</name>
    <dbReference type="NCBI Taxonomy" id="1644129"/>
    <lineage>
        <taxon>Bacteria</taxon>
        <taxon>Bacillati</taxon>
        <taxon>Actinomycetota</taxon>
        <taxon>Actinomycetes</taxon>
        <taxon>Mycobacteriales</taxon>
        <taxon>Nocardiaceae</taxon>
        <taxon>Prescottella</taxon>
    </lineage>
</organism>
<dbReference type="RefSeq" id="WP_280761366.1">
    <property type="nucleotide sequence ID" value="NZ_JARXVC010000008.1"/>
</dbReference>
<gene>
    <name evidence="1" type="ORF">M2280_003287</name>
</gene>
<sequence length="102" mass="11716">MPPNIRIEAVLDHEYRVHIEDRGDSVDSEIIVHPDVLADLGFTPADEQLVVHHTAEFLAEHQPVIDFPALVYLDEVAAAYRDYPEQLRLRFDRRRPGPGPHE</sequence>
<comment type="caution">
    <text evidence="1">The sequence shown here is derived from an EMBL/GenBank/DDBJ whole genome shotgun (WGS) entry which is preliminary data.</text>
</comment>
<evidence type="ECO:0000313" key="2">
    <source>
        <dbReference type="Proteomes" id="UP001160334"/>
    </source>
</evidence>
<proteinExistence type="predicted"/>
<name>A0ABT6MCL7_9NOCA</name>
<protein>
    <submittedName>
        <fullName evidence="1">Uncharacterized protein</fullName>
    </submittedName>
</protein>
<accession>A0ABT6MCL7</accession>
<dbReference type="Proteomes" id="UP001160334">
    <property type="component" value="Unassembled WGS sequence"/>
</dbReference>
<keyword evidence="2" id="KW-1185">Reference proteome</keyword>
<dbReference type="EMBL" id="JARXVC010000008">
    <property type="protein sequence ID" value="MDH6282064.1"/>
    <property type="molecule type" value="Genomic_DNA"/>
</dbReference>
<reference evidence="1 2" key="1">
    <citation type="submission" date="2023-04" db="EMBL/GenBank/DDBJ databases">
        <title>Forest soil microbial communities from Buena Vista Peninsula, Colon Province, Panama.</title>
        <authorList>
            <person name="Bouskill N."/>
        </authorList>
    </citation>
    <scope>NUCLEOTIDE SEQUENCE [LARGE SCALE GENOMIC DNA]</scope>
    <source>
        <strain evidence="1 2">CFH S0262</strain>
    </source>
</reference>
<evidence type="ECO:0000313" key="1">
    <source>
        <dbReference type="EMBL" id="MDH6282064.1"/>
    </source>
</evidence>